<evidence type="ECO:0000313" key="1">
    <source>
        <dbReference type="EMBL" id="KIL78401.1"/>
    </source>
</evidence>
<dbReference type="Proteomes" id="UP000031982">
    <property type="component" value="Unassembled WGS sequence"/>
</dbReference>
<organism evidence="1 2">
    <name type="scientific">Bacillus badius</name>
    <dbReference type="NCBI Taxonomy" id="1455"/>
    <lineage>
        <taxon>Bacteria</taxon>
        <taxon>Bacillati</taxon>
        <taxon>Bacillota</taxon>
        <taxon>Bacilli</taxon>
        <taxon>Bacillales</taxon>
        <taxon>Bacillaceae</taxon>
        <taxon>Pseudobacillus</taxon>
    </lineage>
</organism>
<accession>A0ABR5AUH1</accession>
<proteinExistence type="predicted"/>
<evidence type="ECO:0000313" key="2">
    <source>
        <dbReference type="Proteomes" id="UP000031982"/>
    </source>
</evidence>
<dbReference type="EMBL" id="JXLP01000009">
    <property type="protein sequence ID" value="KIL78401.1"/>
    <property type="molecule type" value="Genomic_DNA"/>
</dbReference>
<reference evidence="1 2" key="1">
    <citation type="submission" date="2015-01" db="EMBL/GenBank/DDBJ databases">
        <title>Genome Assembly of Bacillus badius MTCC 1458.</title>
        <authorList>
            <person name="Verma A."/>
            <person name="Khatri I."/>
            <person name="Mual P."/>
            <person name="Subramanian S."/>
            <person name="Krishnamurthi S."/>
        </authorList>
    </citation>
    <scope>NUCLEOTIDE SEQUENCE [LARGE SCALE GENOMIC DNA]</scope>
    <source>
        <strain evidence="1 2">MTCC 1458</strain>
    </source>
</reference>
<sequence length="43" mass="5075">MAADKTKISFFQFLSYDNIKLSNLRNAEKNGLATRLYKKDKYE</sequence>
<keyword evidence="2" id="KW-1185">Reference proteome</keyword>
<gene>
    <name evidence="1" type="ORF">SD77_4081</name>
</gene>
<name>A0ABR5AUH1_BACBA</name>
<comment type="caution">
    <text evidence="1">The sequence shown here is derived from an EMBL/GenBank/DDBJ whole genome shotgun (WGS) entry which is preliminary data.</text>
</comment>
<evidence type="ECO:0008006" key="3">
    <source>
        <dbReference type="Google" id="ProtNLM"/>
    </source>
</evidence>
<protein>
    <recommendedName>
        <fullName evidence="3">Mobile element protein</fullName>
    </recommendedName>
</protein>